<organism evidence="1 2">
    <name type="scientific">Pisolithus microcarpus 441</name>
    <dbReference type="NCBI Taxonomy" id="765257"/>
    <lineage>
        <taxon>Eukaryota</taxon>
        <taxon>Fungi</taxon>
        <taxon>Dikarya</taxon>
        <taxon>Basidiomycota</taxon>
        <taxon>Agaricomycotina</taxon>
        <taxon>Agaricomycetes</taxon>
        <taxon>Agaricomycetidae</taxon>
        <taxon>Boletales</taxon>
        <taxon>Sclerodermatineae</taxon>
        <taxon>Pisolithaceae</taxon>
        <taxon>Pisolithus</taxon>
    </lineage>
</organism>
<dbReference type="EMBL" id="KN833751">
    <property type="protein sequence ID" value="KIK21528.1"/>
    <property type="molecule type" value="Genomic_DNA"/>
</dbReference>
<accession>A0A0C9ZP62</accession>
<evidence type="ECO:0000313" key="1">
    <source>
        <dbReference type="EMBL" id="KIK21528.1"/>
    </source>
</evidence>
<name>A0A0C9ZP62_9AGAM</name>
<dbReference type="Proteomes" id="UP000054018">
    <property type="component" value="Unassembled WGS sequence"/>
</dbReference>
<proteinExistence type="predicted"/>
<dbReference type="AlphaFoldDB" id="A0A0C9ZP62"/>
<protein>
    <submittedName>
        <fullName evidence="1">Uncharacterized protein</fullName>
    </submittedName>
</protein>
<sequence>MILYSTFNHFTTLENARKRPNEYHYASSDYGAEHLLIGRKWDFLMLKIVRTAAVVVSVHQPYREDYRLPYNQDKITGLQRAESAFTLQRVDAS</sequence>
<reference evidence="1 2" key="1">
    <citation type="submission" date="2014-04" db="EMBL/GenBank/DDBJ databases">
        <authorList>
            <consortium name="DOE Joint Genome Institute"/>
            <person name="Kuo A."/>
            <person name="Kohler A."/>
            <person name="Costa M.D."/>
            <person name="Nagy L.G."/>
            <person name="Floudas D."/>
            <person name="Copeland A."/>
            <person name="Barry K.W."/>
            <person name="Cichocki N."/>
            <person name="Veneault-Fourrey C."/>
            <person name="LaButti K."/>
            <person name="Lindquist E.A."/>
            <person name="Lipzen A."/>
            <person name="Lundell T."/>
            <person name="Morin E."/>
            <person name="Murat C."/>
            <person name="Sun H."/>
            <person name="Tunlid A."/>
            <person name="Henrissat B."/>
            <person name="Grigoriev I.V."/>
            <person name="Hibbett D.S."/>
            <person name="Martin F."/>
            <person name="Nordberg H.P."/>
            <person name="Cantor M.N."/>
            <person name="Hua S.X."/>
        </authorList>
    </citation>
    <scope>NUCLEOTIDE SEQUENCE [LARGE SCALE GENOMIC DNA]</scope>
    <source>
        <strain evidence="1 2">441</strain>
    </source>
</reference>
<dbReference type="HOGENOM" id="CLU_2400549_0_0_1"/>
<keyword evidence="2" id="KW-1185">Reference proteome</keyword>
<evidence type="ECO:0000313" key="2">
    <source>
        <dbReference type="Proteomes" id="UP000054018"/>
    </source>
</evidence>
<gene>
    <name evidence="1" type="ORF">PISMIDRAFT_541661</name>
</gene>
<reference evidence="2" key="2">
    <citation type="submission" date="2015-01" db="EMBL/GenBank/DDBJ databases">
        <title>Evolutionary Origins and Diversification of the Mycorrhizal Mutualists.</title>
        <authorList>
            <consortium name="DOE Joint Genome Institute"/>
            <consortium name="Mycorrhizal Genomics Consortium"/>
            <person name="Kohler A."/>
            <person name="Kuo A."/>
            <person name="Nagy L.G."/>
            <person name="Floudas D."/>
            <person name="Copeland A."/>
            <person name="Barry K.W."/>
            <person name="Cichocki N."/>
            <person name="Veneault-Fourrey C."/>
            <person name="LaButti K."/>
            <person name="Lindquist E.A."/>
            <person name="Lipzen A."/>
            <person name="Lundell T."/>
            <person name="Morin E."/>
            <person name="Murat C."/>
            <person name="Riley R."/>
            <person name="Ohm R."/>
            <person name="Sun H."/>
            <person name="Tunlid A."/>
            <person name="Henrissat B."/>
            <person name="Grigoriev I.V."/>
            <person name="Hibbett D.S."/>
            <person name="Martin F."/>
        </authorList>
    </citation>
    <scope>NUCLEOTIDE SEQUENCE [LARGE SCALE GENOMIC DNA]</scope>
    <source>
        <strain evidence="2">441</strain>
    </source>
</reference>